<dbReference type="AlphaFoldDB" id="W0RNC5"/>
<dbReference type="Gene3D" id="1.10.443.10">
    <property type="entry name" value="Intergrase catalytic core"/>
    <property type="match status" value="1"/>
</dbReference>
<dbReference type="InterPro" id="IPR050090">
    <property type="entry name" value="Tyrosine_recombinase_XerCD"/>
</dbReference>
<keyword evidence="2" id="KW-0229">DNA integration</keyword>
<dbReference type="HOGENOM" id="CLU_723118_0_0_0"/>
<evidence type="ECO:0000256" key="4">
    <source>
        <dbReference type="ARBA" id="ARBA00023172"/>
    </source>
</evidence>
<dbReference type="InterPro" id="IPR002104">
    <property type="entry name" value="Integrase_catalytic"/>
</dbReference>
<comment type="similarity">
    <text evidence="1">Belongs to the 'phage' integrase family.</text>
</comment>
<feature type="region of interest" description="Disordered" evidence="6">
    <location>
        <begin position="1"/>
        <end position="32"/>
    </location>
</feature>
<keyword evidence="10" id="KW-1185">Reference proteome</keyword>
<feature type="compositionally biased region" description="Basic residues" evidence="6">
    <location>
        <begin position="1"/>
        <end position="12"/>
    </location>
</feature>
<geneLocation type="plasmid" evidence="9 10">
    <name>1</name>
</geneLocation>
<dbReference type="GO" id="GO:0006310">
    <property type="term" value="P:DNA recombination"/>
    <property type="evidence" value="ECO:0007669"/>
    <property type="project" value="UniProtKB-KW"/>
</dbReference>
<dbReference type="PROSITE" id="PS51900">
    <property type="entry name" value="CB"/>
    <property type="match status" value="1"/>
</dbReference>
<feature type="domain" description="Tyr recombinase" evidence="7">
    <location>
        <begin position="155"/>
        <end position="372"/>
    </location>
</feature>
<gene>
    <name evidence="9" type="ORF">J421_4994</name>
</gene>
<dbReference type="Gene3D" id="1.10.150.130">
    <property type="match status" value="1"/>
</dbReference>
<reference evidence="9 10" key="1">
    <citation type="journal article" date="2014" name="Genome Announc.">
        <title>Genome Sequence and Methylome of Soil Bacterium Gemmatirosa kalamazoonensis KBS708T, a Member of the Rarely Cultivated Gemmatimonadetes Phylum.</title>
        <authorList>
            <person name="Debruyn J.M."/>
            <person name="Radosevich M."/>
            <person name="Wommack K.E."/>
            <person name="Polson S.W."/>
            <person name="Hauser L.J."/>
            <person name="Fawaz M.N."/>
            <person name="Korlach J."/>
            <person name="Tsai Y.C."/>
        </authorList>
    </citation>
    <scope>NUCLEOTIDE SEQUENCE [LARGE SCALE GENOMIC DNA]</scope>
    <source>
        <strain evidence="9 10">KBS708</strain>
        <plasmid evidence="10">Plasmid 1</plasmid>
    </source>
</reference>
<dbReference type="InterPro" id="IPR011010">
    <property type="entry name" value="DNA_brk_join_enz"/>
</dbReference>
<dbReference type="InParanoid" id="W0RNC5"/>
<evidence type="ECO:0000256" key="6">
    <source>
        <dbReference type="SAM" id="MobiDB-lite"/>
    </source>
</evidence>
<dbReference type="Pfam" id="PF00589">
    <property type="entry name" value="Phage_integrase"/>
    <property type="match status" value="1"/>
</dbReference>
<evidence type="ECO:0000256" key="2">
    <source>
        <dbReference type="ARBA" id="ARBA00022908"/>
    </source>
</evidence>
<dbReference type="InterPro" id="IPR044068">
    <property type="entry name" value="CB"/>
</dbReference>
<name>W0RNC5_9BACT</name>
<feature type="domain" description="Core-binding (CB)" evidence="8">
    <location>
        <begin position="32"/>
        <end position="119"/>
    </location>
</feature>
<evidence type="ECO:0000256" key="5">
    <source>
        <dbReference type="PROSITE-ProRule" id="PRU01248"/>
    </source>
</evidence>
<proteinExistence type="inferred from homology"/>
<accession>W0RNC5</accession>
<evidence type="ECO:0000259" key="7">
    <source>
        <dbReference type="PROSITE" id="PS51898"/>
    </source>
</evidence>
<keyword evidence="4" id="KW-0233">DNA recombination</keyword>
<dbReference type="EMBL" id="CP007129">
    <property type="protein sequence ID" value="AHG92529.1"/>
    <property type="molecule type" value="Genomic_DNA"/>
</dbReference>
<dbReference type="SUPFAM" id="SSF56349">
    <property type="entry name" value="DNA breaking-rejoining enzymes"/>
    <property type="match status" value="1"/>
</dbReference>
<dbReference type="Pfam" id="PF02899">
    <property type="entry name" value="Phage_int_SAM_1"/>
    <property type="match status" value="1"/>
</dbReference>
<protein>
    <submittedName>
        <fullName evidence="9">Integrase family protein</fullName>
    </submittedName>
</protein>
<evidence type="ECO:0000256" key="3">
    <source>
        <dbReference type="ARBA" id="ARBA00023125"/>
    </source>
</evidence>
<evidence type="ECO:0000313" key="10">
    <source>
        <dbReference type="Proteomes" id="UP000019151"/>
    </source>
</evidence>
<evidence type="ECO:0000259" key="8">
    <source>
        <dbReference type="PROSITE" id="PS51900"/>
    </source>
</evidence>
<dbReference type="GO" id="GO:0003677">
    <property type="term" value="F:DNA binding"/>
    <property type="evidence" value="ECO:0007669"/>
    <property type="project" value="UniProtKB-UniRule"/>
</dbReference>
<dbReference type="GO" id="GO:0015074">
    <property type="term" value="P:DNA integration"/>
    <property type="evidence" value="ECO:0007669"/>
    <property type="project" value="UniProtKB-KW"/>
</dbReference>
<sequence>MPRRVPARKSRNPARAQGAGPADAPERPEPSPENAALIEQFLVQRELRPNTRSAYLADLRTFAAALGPQSLLDVRPDDVRAWLHAHTRDPSRGGSTVGWSPRTAARKLASLKAFYRWCRETPRDDDAARPKVAFSPVAQLRTPQFIRPDPVRLAREALRTLFDWWEARIAECEADGTAEAKRERDLHVLDVAIFRLCYHLGLRVSSAQGIQLRELDMADPHRWIVTVYVKGNKPRRKIVAGVVRADVQRWLDVRLGLTPRAPVRRRKTNAVSPLGRPLGDPDAYLFLHPWTGRVLSRKRAWERLLLAAREAGLSPAVVRQLSPHKLRHAIAYHALADGHSITDVQGLLDHEDVRTTTVYVEASEAQRFETMEQLSRDNVLRR</sequence>
<evidence type="ECO:0000256" key="1">
    <source>
        <dbReference type="ARBA" id="ARBA00008857"/>
    </source>
</evidence>
<keyword evidence="3 5" id="KW-0238">DNA-binding</keyword>
<evidence type="ECO:0000313" key="9">
    <source>
        <dbReference type="EMBL" id="AHG92529.1"/>
    </source>
</evidence>
<dbReference type="PANTHER" id="PTHR30349:SF41">
    <property type="entry name" value="INTEGRASE_RECOMBINASE PROTEIN MJ0367-RELATED"/>
    <property type="match status" value="1"/>
</dbReference>
<dbReference type="InterPro" id="IPR013762">
    <property type="entry name" value="Integrase-like_cat_sf"/>
</dbReference>
<dbReference type="PANTHER" id="PTHR30349">
    <property type="entry name" value="PHAGE INTEGRASE-RELATED"/>
    <property type="match status" value="1"/>
</dbReference>
<organism evidence="9 10">
    <name type="scientific">Gemmatirosa kalamazoonensis</name>
    <dbReference type="NCBI Taxonomy" id="861299"/>
    <lineage>
        <taxon>Bacteria</taxon>
        <taxon>Pseudomonadati</taxon>
        <taxon>Gemmatimonadota</taxon>
        <taxon>Gemmatimonadia</taxon>
        <taxon>Gemmatimonadales</taxon>
        <taxon>Gemmatimonadaceae</taxon>
        <taxon>Gemmatirosa</taxon>
    </lineage>
</organism>
<dbReference type="InterPro" id="IPR010998">
    <property type="entry name" value="Integrase_recombinase_N"/>
</dbReference>
<dbReference type="KEGG" id="gba:J421_4994"/>
<dbReference type="Proteomes" id="UP000019151">
    <property type="component" value="Plasmid 1"/>
</dbReference>
<dbReference type="PROSITE" id="PS51898">
    <property type="entry name" value="TYR_RECOMBINASE"/>
    <property type="match status" value="1"/>
</dbReference>
<keyword evidence="9" id="KW-0614">Plasmid</keyword>
<dbReference type="InterPro" id="IPR004107">
    <property type="entry name" value="Integrase_SAM-like_N"/>
</dbReference>